<dbReference type="Pfam" id="PF02730">
    <property type="entry name" value="AFOR_N"/>
    <property type="match status" value="1"/>
</dbReference>
<dbReference type="GO" id="GO:0051539">
    <property type="term" value="F:4 iron, 4 sulfur cluster binding"/>
    <property type="evidence" value="ECO:0007669"/>
    <property type="project" value="UniProtKB-KW"/>
</dbReference>
<dbReference type="OrthoDB" id="9763894at2"/>
<dbReference type="SMART" id="SM00790">
    <property type="entry name" value="AFOR_N"/>
    <property type="match status" value="1"/>
</dbReference>
<dbReference type="AlphaFoldDB" id="A0A1I2X2E1"/>
<evidence type="ECO:0000256" key="3">
    <source>
        <dbReference type="ARBA" id="ARBA00022485"/>
    </source>
</evidence>
<dbReference type="InterPro" id="IPR051919">
    <property type="entry name" value="W-dependent_AOR"/>
</dbReference>
<keyword evidence="7" id="KW-0411">Iron-sulfur</keyword>
<feature type="domain" description="Aldehyde ferredoxin oxidoreductase N-terminal" evidence="9">
    <location>
        <begin position="4"/>
        <end position="207"/>
    </location>
</feature>
<dbReference type="InterPro" id="IPR036021">
    <property type="entry name" value="Tungsten_al_ferr_oxy-like_C"/>
</dbReference>
<dbReference type="GO" id="GO:0046872">
    <property type="term" value="F:metal ion binding"/>
    <property type="evidence" value="ECO:0007669"/>
    <property type="project" value="UniProtKB-KW"/>
</dbReference>
<sequence>MKGFFGKLLRINLTRQSYAQEVIPDEVFKQYLGGKGLGSYLLLQNIKPGIDPLSPDNKLIFTTGPSTDTAMVGNSRYGVFGKSPQTGGYAESYAGGRVAPVMRRTGYDAIIFEGASDQPVLVEISDSGVSFHDASGLWGLDTYAAEEEALKQVAVQGAQALVIGPAGENLVRFACIENNRWRSAGRTGMGALMGSKKLKAVVFHGNAKAEIADPELLKTVVKKIRDLGKGNPGVENYRNYGTTVMVKIMNGAKAFPNRYWNRAVDPNWENLSGDTLLQQHKVKPTACPNCFMACGKRVSIDYGEHAGLEIEGPEYETIYAFGGLCSVNRLDQVAYLNDLCDRLGMDTITAGNLVGLIMEGTERGLIDTPVRYGDVGAAAELVCQMAQRTGLGEILSLGIKEAAAKLGLQDIAIHVKGMEPPGYDPRVLKGMSLAYATSARGACHLRATFYKPELAGMIDTSSTDGVAELFIDFENRLTIFNTQILCVFFRDLLTWETLIELNKAITGLEFTKEDLWAVANRIIDATHTFNQQQGLTRADDTIPDRFFKEKVNDGQNGINPDELNRMVDDYYQLRGWQ</sequence>
<keyword evidence="3" id="KW-0004">4Fe-4S</keyword>
<dbReference type="GO" id="GO:0016625">
    <property type="term" value="F:oxidoreductase activity, acting on the aldehyde or oxo group of donors, iron-sulfur protein as acceptor"/>
    <property type="evidence" value="ECO:0007669"/>
    <property type="project" value="InterPro"/>
</dbReference>
<dbReference type="PANTHER" id="PTHR30038">
    <property type="entry name" value="ALDEHYDE FERREDOXIN OXIDOREDUCTASE"/>
    <property type="match status" value="1"/>
</dbReference>
<dbReference type="InterPro" id="IPR001203">
    <property type="entry name" value="OxRdtase_Ald_Fedxn_C"/>
</dbReference>
<evidence type="ECO:0000256" key="1">
    <source>
        <dbReference type="ARBA" id="ARBA00001966"/>
    </source>
</evidence>
<dbReference type="STRING" id="341036.SAMN05660649_03676"/>
<dbReference type="Pfam" id="PF01314">
    <property type="entry name" value="AFOR_C"/>
    <property type="match status" value="1"/>
</dbReference>
<dbReference type="SUPFAM" id="SSF56228">
    <property type="entry name" value="Aldehyde ferredoxin oxidoreductase, N-terminal domain"/>
    <property type="match status" value="1"/>
</dbReference>
<evidence type="ECO:0000256" key="8">
    <source>
        <dbReference type="ARBA" id="ARBA00049934"/>
    </source>
</evidence>
<comment type="similarity">
    <text evidence="2">Belongs to the AOR/FOR family.</text>
</comment>
<keyword evidence="5" id="KW-0560">Oxidoreductase</keyword>
<comment type="cofactor">
    <cofactor evidence="8">
        <name>tungstopterin</name>
        <dbReference type="ChEBI" id="CHEBI:30402"/>
    </cofactor>
</comment>
<gene>
    <name evidence="10" type="ORF">SAMN05660649_03676</name>
</gene>
<dbReference type="Gene3D" id="1.10.599.10">
    <property type="entry name" value="Aldehyde Ferredoxin Oxidoreductase Protein, subunit A, domain 3"/>
    <property type="match status" value="1"/>
</dbReference>
<dbReference type="InterPro" id="IPR013984">
    <property type="entry name" value="Ald_Fedxn_OxRdtase_dom2"/>
</dbReference>
<dbReference type="Gene3D" id="3.60.9.10">
    <property type="entry name" value="Aldehyde ferredoxin oxidoreductase, N-terminal domain"/>
    <property type="match status" value="1"/>
</dbReference>
<name>A0A1I2X2E1_9FIRM</name>
<dbReference type="Proteomes" id="UP000199337">
    <property type="component" value="Unassembled WGS sequence"/>
</dbReference>
<dbReference type="InterPro" id="IPR036503">
    <property type="entry name" value="Ald_Fedxn_OxRdtase_N_sf"/>
</dbReference>
<evidence type="ECO:0000256" key="2">
    <source>
        <dbReference type="ARBA" id="ARBA00011032"/>
    </source>
</evidence>
<evidence type="ECO:0000256" key="5">
    <source>
        <dbReference type="ARBA" id="ARBA00023002"/>
    </source>
</evidence>
<evidence type="ECO:0000256" key="4">
    <source>
        <dbReference type="ARBA" id="ARBA00022723"/>
    </source>
</evidence>
<keyword evidence="4" id="KW-0479">Metal-binding</keyword>
<evidence type="ECO:0000259" key="9">
    <source>
        <dbReference type="SMART" id="SM00790"/>
    </source>
</evidence>
<evidence type="ECO:0000256" key="7">
    <source>
        <dbReference type="ARBA" id="ARBA00023014"/>
    </source>
</evidence>
<protein>
    <submittedName>
        <fullName evidence="10">Aldehyde:ferredoxin oxidoreductase</fullName>
    </submittedName>
</protein>
<evidence type="ECO:0000313" key="11">
    <source>
        <dbReference type="Proteomes" id="UP000199337"/>
    </source>
</evidence>
<dbReference type="GO" id="GO:0009055">
    <property type="term" value="F:electron transfer activity"/>
    <property type="evidence" value="ECO:0007669"/>
    <property type="project" value="InterPro"/>
</dbReference>
<dbReference type="RefSeq" id="WP_092473045.1">
    <property type="nucleotide sequence ID" value="NZ_FOOX01000015.1"/>
</dbReference>
<proteinExistence type="inferred from homology"/>
<evidence type="ECO:0000313" key="10">
    <source>
        <dbReference type="EMBL" id="SFH06081.1"/>
    </source>
</evidence>
<dbReference type="InterPro" id="IPR013983">
    <property type="entry name" value="Ald_Fedxn_OxRdtase_N"/>
</dbReference>
<comment type="cofactor">
    <cofactor evidence="1">
        <name>[4Fe-4S] cluster</name>
        <dbReference type="ChEBI" id="CHEBI:49883"/>
    </cofactor>
</comment>
<reference evidence="11" key="1">
    <citation type="submission" date="2016-10" db="EMBL/GenBank/DDBJ databases">
        <authorList>
            <person name="Varghese N."/>
            <person name="Submissions S."/>
        </authorList>
    </citation>
    <scope>NUCLEOTIDE SEQUENCE [LARGE SCALE GENOMIC DNA]</scope>
    <source>
        <strain evidence="11">DSM 17038</strain>
    </source>
</reference>
<keyword evidence="6" id="KW-0408">Iron</keyword>
<accession>A0A1I2X2E1</accession>
<dbReference type="PANTHER" id="PTHR30038:SF9">
    <property type="entry name" value="ALDEHYDE FERREDOXIN OXIDOREDUCTASE"/>
    <property type="match status" value="1"/>
</dbReference>
<dbReference type="Gene3D" id="1.10.569.10">
    <property type="entry name" value="Aldehyde Ferredoxin Oxidoreductase Protein, subunit A, domain 2"/>
    <property type="match status" value="1"/>
</dbReference>
<evidence type="ECO:0000256" key="6">
    <source>
        <dbReference type="ARBA" id="ARBA00023004"/>
    </source>
</evidence>
<dbReference type="SUPFAM" id="SSF48310">
    <property type="entry name" value="Aldehyde ferredoxin oxidoreductase, C-terminal domains"/>
    <property type="match status" value="1"/>
</dbReference>
<organism evidence="10 11">
    <name type="scientific">Desulfotruncus arcticus DSM 17038</name>
    <dbReference type="NCBI Taxonomy" id="1121424"/>
    <lineage>
        <taxon>Bacteria</taxon>
        <taxon>Bacillati</taxon>
        <taxon>Bacillota</taxon>
        <taxon>Clostridia</taxon>
        <taxon>Eubacteriales</taxon>
        <taxon>Desulfallaceae</taxon>
        <taxon>Desulfotruncus</taxon>
    </lineage>
</organism>
<dbReference type="InterPro" id="IPR013985">
    <property type="entry name" value="Ald_Fedxn_OxRdtase_dom3"/>
</dbReference>
<keyword evidence="11" id="KW-1185">Reference proteome</keyword>
<dbReference type="EMBL" id="FOOX01000015">
    <property type="protein sequence ID" value="SFH06081.1"/>
    <property type="molecule type" value="Genomic_DNA"/>
</dbReference>